<evidence type="ECO:0000256" key="3">
    <source>
        <dbReference type="ARBA" id="ARBA00022741"/>
    </source>
</evidence>
<dbReference type="EMBL" id="FMJD01000002">
    <property type="protein sequence ID" value="SCM72201.1"/>
    <property type="molecule type" value="Genomic_DNA"/>
</dbReference>
<dbReference type="InterPro" id="IPR003439">
    <property type="entry name" value="ABC_transporter-like_ATP-bd"/>
</dbReference>
<dbReference type="PANTHER" id="PTHR42794:SF1">
    <property type="entry name" value="HEMIN IMPORT ATP-BINDING PROTEIN HMUV"/>
    <property type="match status" value="1"/>
</dbReference>
<dbReference type="PROSITE" id="PS00211">
    <property type="entry name" value="ABC_TRANSPORTER_1"/>
    <property type="match status" value="1"/>
</dbReference>
<keyword evidence="4 8" id="KW-0067">ATP-binding</keyword>
<dbReference type="InterPro" id="IPR003593">
    <property type="entry name" value="AAA+_ATPase"/>
</dbReference>
<evidence type="ECO:0000256" key="6">
    <source>
        <dbReference type="ARBA" id="ARBA00037066"/>
    </source>
</evidence>
<feature type="domain" description="ABC transporter" evidence="7">
    <location>
        <begin position="2"/>
        <end position="242"/>
    </location>
</feature>
<dbReference type="PROSITE" id="PS50893">
    <property type="entry name" value="ABC_TRANSPORTER_2"/>
    <property type="match status" value="1"/>
</dbReference>
<dbReference type="PANTHER" id="PTHR42794">
    <property type="entry name" value="HEMIN IMPORT ATP-BINDING PROTEIN HMUV"/>
    <property type="match status" value="1"/>
</dbReference>
<evidence type="ECO:0000256" key="4">
    <source>
        <dbReference type="ARBA" id="ARBA00022840"/>
    </source>
</evidence>
<evidence type="ECO:0000256" key="2">
    <source>
        <dbReference type="ARBA" id="ARBA00022448"/>
    </source>
</evidence>
<dbReference type="GO" id="GO:0005524">
    <property type="term" value="F:ATP binding"/>
    <property type="evidence" value="ECO:0007669"/>
    <property type="project" value="UniProtKB-KW"/>
</dbReference>
<keyword evidence="3" id="KW-0547">Nucleotide-binding</keyword>
<dbReference type="CDD" id="cd03214">
    <property type="entry name" value="ABC_Iron-Siderophores_B12_Hemin"/>
    <property type="match status" value="1"/>
</dbReference>
<evidence type="ECO:0000256" key="1">
    <source>
        <dbReference type="ARBA" id="ARBA00005417"/>
    </source>
</evidence>
<comment type="similarity">
    <text evidence="1">Belongs to the ABC transporter superfamily.</text>
</comment>
<organism evidence="8">
    <name type="scientific">uncultured Pleomorphomonas sp</name>
    <dbReference type="NCBI Taxonomy" id="442121"/>
    <lineage>
        <taxon>Bacteria</taxon>
        <taxon>Pseudomonadati</taxon>
        <taxon>Pseudomonadota</taxon>
        <taxon>Alphaproteobacteria</taxon>
        <taxon>Hyphomicrobiales</taxon>
        <taxon>Pleomorphomonadaceae</taxon>
        <taxon>Pleomorphomonas</taxon>
        <taxon>environmental samples</taxon>
    </lineage>
</organism>
<dbReference type="InterPro" id="IPR027417">
    <property type="entry name" value="P-loop_NTPase"/>
</dbReference>
<dbReference type="RefSeq" id="WP_288199230.1">
    <property type="nucleotide sequence ID" value="NZ_LT608334.1"/>
</dbReference>
<protein>
    <submittedName>
        <fullName evidence="8">Fe III dicitrate ABC transporter ATP-binding protein</fullName>
    </submittedName>
</protein>
<keyword evidence="2" id="KW-0813">Transport</keyword>
<comment type="function">
    <text evidence="6">Part of the ABC transporter complex HmuTUV involved in hemin import. Responsible for energy coupling to the transport system.</text>
</comment>
<sequence length="273" mass="29905">MIRLDDIAIRRGGVDLMTGVSFTMQPGSVYAVIGPNGAGKTSLLRAIFGDLPLSAGAITVGKDRLTAAGGRRFREPRRWRDRFAYMPQDTHLDVALTVLEVVVLGRLGRLGLHVDDATLALATERLREAGILHLADRYISTLSGGQRQMALFAQVLMREPMAMLLDEPVSALDLRHQIHLLDLVRRETRKRNLTTAVVLHDLNLACQFADRIVVLRPGGLSAFGPPQEVMTAELIAETYRARVEILRDSCGRPVIQPLGEMGDAVSGAEGREP</sequence>
<accession>A0A212L3S7</accession>
<evidence type="ECO:0000259" key="7">
    <source>
        <dbReference type="PROSITE" id="PS50893"/>
    </source>
</evidence>
<name>A0A212L3S7_9HYPH</name>
<dbReference type="SMART" id="SM00382">
    <property type="entry name" value="AAA"/>
    <property type="match status" value="1"/>
</dbReference>
<dbReference type="AlphaFoldDB" id="A0A212L3S7"/>
<dbReference type="InterPro" id="IPR017871">
    <property type="entry name" value="ABC_transporter-like_CS"/>
</dbReference>
<dbReference type="GO" id="GO:0016887">
    <property type="term" value="F:ATP hydrolysis activity"/>
    <property type="evidence" value="ECO:0007669"/>
    <property type="project" value="InterPro"/>
</dbReference>
<dbReference type="Gene3D" id="3.40.50.300">
    <property type="entry name" value="P-loop containing nucleotide triphosphate hydrolases"/>
    <property type="match status" value="1"/>
</dbReference>
<dbReference type="SUPFAM" id="SSF52540">
    <property type="entry name" value="P-loop containing nucleoside triphosphate hydrolases"/>
    <property type="match status" value="1"/>
</dbReference>
<evidence type="ECO:0000313" key="8">
    <source>
        <dbReference type="EMBL" id="SCM72201.1"/>
    </source>
</evidence>
<proteinExistence type="inferred from homology"/>
<dbReference type="Pfam" id="PF00005">
    <property type="entry name" value="ABC_tran"/>
    <property type="match status" value="1"/>
</dbReference>
<evidence type="ECO:0000256" key="5">
    <source>
        <dbReference type="ARBA" id="ARBA00022967"/>
    </source>
</evidence>
<gene>
    <name evidence="8" type="ORF">KL86PLE_100502</name>
</gene>
<reference evidence="8" key="1">
    <citation type="submission" date="2016-08" db="EMBL/GenBank/DDBJ databases">
        <authorList>
            <person name="Seilhamer J.J."/>
        </authorList>
    </citation>
    <scope>NUCLEOTIDE SEQUENCE</scope>
    <source>
        <strain evidence="8">86</strain>
    </source>
</reference>
<keyword evidence="5" id="KW-1278">Translocase</keyword>